<feature type="compositionally biased region" description="Basic and acidic residues" evidence="1">
    <location>
        <begin position="45"/>
        <end position="55"/>
    </location>
</feature>
<evidence type="ECO:0000313" key="2">
    <source>
        <dbReference type="EMBL" id="EAY20297.1"/>
    </source>
</evidence>
<evidence type="ECO:0000313" key="3">
    <source>
        <dbReference type="Proteomes" id="UP000001542"/>
    </source>
</evidence>
<dbReference type="VEuPathDB" id="TrichDB:TVAG_588030"/>
<sequence length="84" mass="9545">MSSMISISESETFENKKISNAPNEKSTTDKSESDNDEEPISSESDVYKEVEEVQNFKEISNPAMPKKNNVDSDDDDSWIIRPKK</sequence>
<gene>
    <name evidence="2" type="ORF">TVAG_192730</name>
</gene>
<accession>A2DGY7</accession>
<dbReference type="VEuPathDB" id="TrichDB:TVAGG3_0326970"/>
<dbReference type="Proteomes" id="UP000001542">
    <property type="component" value="Unassembled WGS sequence"/>
</dbReference>
<evidence type="ECO:0000256" key="1">
    <source>
        <dbReference type="SAM" id="MobiDB-lite"/>
    </source>
</evidence>
<feature type="region of interest" description="Disordered" evidence="1">
    <location>
        <begin position="1"/>
        <end position="84"/>
    </location>
</feature>
<proteinExistence type="predicted"/>
<dbReference type="InParanoid" id="A2DGY7"/>
<dbReference type="EMBL" id="DS113199">
    <property type="protein sequence ID" value="EAY20297.1"/>
    <property type="molecule type" value="Genomic_DNA"/>
</dbReference>
<name>A2DGY7_TRIV3</name>
<protein>
    <submittedName>
        <fullName evidence="2">Uncharacterized protein</fullName>
    </submittedName>
</protein>
<reference evidence="2" key="2">
    <citation type="journal article" date="2007" name="Science">
        <title>Draft genome sequence of the sexually transmitted pathogen Trichomonas vaginalis.</title>
        <authorList>
            <person name="Carlton J.M."/>
            <person name="Hirt R.P."/>
            <person name="Silva J.C."/>
            <person name="Delcher A.L."/>
            <person name="Schatz M."/>
            <person name="Zhao Q."/>
            <person name="Wortman J.R."/>
            <person name="Bidwell S.L."/>
            <person name="Alsmark U.C.M."/>
            <person name="Besteiro S."/>
            <person name="Sicheritz-Ponten T."/>
            <person name="Noel C.J."/>
            <person name="Dacks J.B."/>
            <person name="Foster P.G."/>
            <person name="Simillion C."/>
            <person name="Van de Peer Y."/>
            <person name="Miranda-Saavedra D."/>
            <person name="Barton G.J."/>
            <person name="Westrop G.D."/>
            <person name="Mueller S."/>
            <person name="Dessi D."/>
            <person name="Fiori P.L."/>
            <person name="Ren Q."/>
            <person name="Paulsen I."/>
            <person name="Zhang H."/>
            <person name="Bastida-Corcuera F.D."/>
            <person name="Simoes-Barbosa A."/>
            <person name="Brown M.T."/>
            <person name="Hayes R.D."/>
            <person name="Mukherjee M."/>
            <person name="Okumura C.Y."/>
            <person name="Schneider R."/>
            <person name="Smith A.J."/>
            <person name="Vanacova S."/>
            <person name="Villalvazo M."/>
            <person name="Haas B.J."/>
            <person name="Pertea M."/>
            <person name="Feldblyum T.V."/>
            <person name="Utterback T.R."/>
            <person name="Shu C.L."/>
            <person name="Osoegawa K."/>
            <person name="de Jong P.J."/>
            <person name="Hrdy I."/>
            <person name="Horvathova L."/>
            <person name="Zubacova Z."/>
            <person name="Dolezal P."/>
            <person name="Malik S.B."/>
            <person name="Logsdon J.M. Jr."/>
            <person name="Henze K."/>
            <person name="Gupta A."/>
            <person name="Wang C.C."/>
            <person name="Dunne R.L."/>
            <person name="Upcroft J.A."/>
            <person name="Upcroft P."/>
            <person name="White O."/>
            <person name="Salzberg S.L."/>
            <person name="Tang P."/>
            <person name="Chiu C.-H."/>
            <person name="Lee Y.-S."/>
            <person name="Embley T.M."/>
            <person name="Coombs G.H."/>
            <person name="Mottram J.C."/>
            <person name="Tachezy J."/>
            <person name="Fraser-Liggett C.M."/>
            <person name="Johnson P.J."/>
        </authorList>
    </citation>
    <scope>NUCLEOTIDE SEQUENCE [LARGE SCALE GENOMIC DNA]</scope>
    <source>
        <strain evidence="2">G3</strain>
    </source>
</reference>
<feature type="compositionally biased region" description="Low complexity" evidence="1">
    <location>
        <begin position="1"/>
        <end position="10"/>
    </location>
</feature>
<keyword evidence="3" id="KW-1185">Reference proteome</keyword>
<reference evidence="2" key="1">
    <citation type="submission" date="2006-10" db="EMBL/GenBank/DDBJ databases">
        <authorList>
            <person name="Amadeo P."/>
            <person name="Zhao Q."/>
            <person name="Wortman J."/>
            <person name="Fraser-Liggett C."/>
            <person name="Carlton J."/>
        </authorList>
    </citation>
    <scope>NUCLEOTIDE SEQUENCE</scope>
    <source>
        <strain evidence="2">G3</strain>
    </source>
</reference>
<dbReference type="AlphaFoldDB" id="A2DGY7"/>
<organism evidence="2 3">
    <name type="scientific">Trichomonas vaginalis (strain ATCC PRA-98 / G3)</name>
    <dbReference type="NCBI Taxonomy" id="412133"/>
    <lineage>
        <taxon>Eukaryota</taxon>
        <taxon>Metamonada</taxon>
        <taxon>Parabasalia</taxon>
        <taxon>Trichomonadida</taxon>
        <taxon>Trichomonadidae</taxon>
        <taxon>Trichomonas</taxon>
    </lineage>
</organism>